<dbReference type="PROSITE" id="PS50883">
    <property type="entry name" value="EAL"/>
    <property type="match status" value="1"/>
</dbReference>
<dbReference type="AlphaFoldDB" id="A0AAF0C965"/>
<dbReference type="SMART" id="SM00267">
    <property type="entry name" value="GGDEF"/>
    <property type="match status" value="1"/>
</dbReference>
<dbReference type="KEGG" id="tvd:SG34_025030"/>
<dbReference type="Proteomes" id="UP000032352">
    <property type="component" value="Chromosome"/>
</dbReference>
<dbReference type="PROSITE" id="PS50887">
    <property type="entry name" value="GGDEF"/>
    <property type="match status" value="1"/>
</dbReference>
<sequence length="810" mass="91757">MKKRFISVPTKLLILIIGILLLASSGFAYLSLLRLQQEFKQFQVTALQHGQVQFDLQSNVLQRQLRIWLESFSGIARLEQQDDFQSLAENLDRQYEILQLQLNVENAWLVTESGEQLYGTGVLPPDVQDKISATLKLQHPQNEVLCGQVCLQLITVPVFNEKGELAVIAVTASLVDMLFAIGQSLENEVSVVSYPRQSGVLVNQAGVLSSSDKQLTNVLLYGEQGKHLVAGVSNSGLQGEVGQQSYLVNFLPLSENEQQKVFLILIHDMTSFTQKHGEDRRQFLWSVVITFFILAMLVFYITGPFSQRLLALSDALPLLARKHFSEFRQVEFRRMRLFSDELDVLSDAALELSFELEQLDQDIEQKARELENIAMYDLLTGFPSRNMLNHQLNKAVAMIESHGGGLAVLFLDLDNFKKVNVSYGHDEGDRLLVEAAHRIRSALRKEDLACRFGGDEFVLVLGQLNSEQQAVDTAVQVLQQFKQPICLDTSIFYISTSIGIAYTEDPGIRAEQLISFADIAMYEAKKDGGGRYHMHHMEMYQRIARHVFLEGEVRQALAKQQFSLSLQPQLETKSRKLYGFEVLLRWHHPKRGLIPPDDFIPILENSAYMLELSYWVLRRSFELLLQIQKLGLTQVRMAVNLSAGQFVDPKLPDYLKALLAEFAVPASYFELELTEQTLVKDINIAIEVMSALRELGFSFAIDDFGTGYSSLAYLKKMPVDVIKIDKSFVFGMLENNADYQIIISTIAMVKNLGLQVVAEGVETGAQLQSLTQHDCDFIQGYYFSRPVPEVELEDFIRAKIKDGYWLPNKH</sequence>
<dbReference type="SUPFAM" id="SSF55073">
    <property type="entry name" value="Nucleotide cyclase"/>
    <property type="match status" value="1"/>
</dbReference>
<keyword evidence="2" id="KW-1133">Transmembrane helix</keyword>
<gene>
    <name evidence="5" type="ORF">SG34_025030</name>
</gene>
<dbReference type="InterPro" id="IPR001633">
    <property type="entry name" value="EAL_dom"/>
</dbReference>
<dbReference type="RefSeq" id="WP_053046559.1">
    <property type="nucleotide sequence ID" value="NZ_CP059733.1"/>
</dbReference>
<keyword evidence="2" id="KW-0472">Membrane</keyword>
<dbReference type="InterPro" id="IPR043128">
    <property type="entry name" value="Rev_trsase/Diguanyl_cyclase"/>
</dbReference>
<protein>
    <submittedName>
        <fullName evidence="5">EAL domain-containing protein</fullName>
    </submittedName>
</protein>
<reference evidence="5 6" key="2">
    <citation type="journal article" date="2022" name="Mar. Drugs">
        <title>Bioassay-Guided Fractionation Leads to the Detection of Cholic Acid Generated by the Rare Thalassomonas sp.</title>
        <authorList>
            <person name="Pheiffer F."/>
            <person name="Schneider Y.K."/>
            <person name="Hansen E.H."/>
            <person name="Andersen J.H."/>
            <person name="Isaksson J."/>
            <person name="Busche T."/>
            <person name="R C."/>
            <person name="Kalinowski J."/>
            <person name="Zyl L.V."/>
            <person name="Trindade M."/>
        </authorList>
    </citation>
    <scope>NUCLEOTIDE SEQUENCE [LARGE SCALE GENOMIC DNA]</scope>
    <source>
        <strain evidence="5 6">XOM25</strain>
    </source>
</reference>
<keyword evidence="6" id="KW-1185">Reference proteome</keyword>
<evidence type="ECO:0000259" key="4">
    <source>
        <dbReference type="PROSITE" id="PS50887"/>
    </source>
</evidence>
<evidence type="ECO:0000256" key="1">
    <source>
        <dbReference type="SAM" id="Coils"/>
    </source>
</evidence>
<dbReference type="Pfam" id="PF14827">
    <property type="entry name" value="dCache_3"/>
    <property type="match status" value="1"/>
</dbReference>
<keyword evidence="2" id="KW-0812">Transmembrane</keyword>
<dbReference type="CDD" id="cd01948">
    <property type="entry name" value="EAL"/>
    <property type="match status" value="1"/>
</dbReference>
<evidence type="ECO:0000259" key="3">
    <source>
        <dbReference type="PROSITE" id="PS50883"/>
    </source>
</evidence>
<feature type="domain" description="GGDEF" evidence="4">
    <location>
        <begin position="404"/>
        <end position="537"/>
    </location>
</feature>
<dbReference type="Gene3D" id="3.20.20.450">
    <property type="entry name" value="EAL domain"/>
    <property type="match status" value="1"/>
</dbReference>
<evidence type="ECO:0000313" key="5">
    <source>
        <dbReference type="EMBL" id="WDE04559.1"/>
    </source>
</evidence>
<dbReference type="PANTHER" id="PTHR44757:SF2">
    <property type="entry name" value="BIOFILM ARCHITECTURE MAINTENANCE PROTEIN MBAA"/>
    <property type="match status" value="1"/>
</dbReference>
<feature type="transmembrane region" description="Helical" evidence="2">
    <location>
        <begin position="283"/>
        <end position="302"/>
    </location>
</feature>
<dbReference type="InterPro" id="IPR029150">
    <property type="entry name" value="dCache_3"/>
</dbReference>
<dbReference type="SUPFAM" id="SSF141868">
    <property type="entry name" value="EAL domain-like"/>
    <property type="match status" value="1"/>
</dbReference>
<dbReference type="EMBL" id="CP059733">
    <property type="protein sequence ID" value="WDE04559.1"/>
    <property type="molecule type" value="Genomic_DNA"/>
</dbReference>
<organism evidence="5 6">
    <name type="scientific">Thalassomonas viridans</name>
    <dbReference type="NCBI Taxonomy" id="137584"/>
    <lineage>
        <taxon>Bacteria</taxon>
        <taxon>Pseudomonadati</taxon>
        <taxon>Pseudomonadota</taxon>
        <taxon>Gammaproteobacteria</taxon>
        <taxon>Alteromonadales</taxon>
        <taxon>Colwelliaceae</taxon>
        <taxon>Thalassomonas</taxon>
    </lineage>
</organism>
<evidence type="ECO:0000256" key="2">
    <source>
        <dbReference type="SAM" id="Phobius"/>
    </source>
</evidence>
<proteinExistence type="predicted"/>
<dbReference type="InterPro" id="IPR000160">
    <property type="entry name" value="GGDEF_dom"/>
</dbReference>
<dbReference type="SMART" id="SM00052">
    <property type="entry name" value="EAL"/>
    <property type="match status" value="1"/>
</dbReference>
<keyword evidence="1" id="KW-0175">Coiled coil</keyword>
<dbReference type="NCBIfam" id="TIGR00254">
    <property type="entry name" value="GGDEF"/>
    <property type="match status" value="1"/>
</dbReference>
<name>A0AAF0C965_9GAMM</name>
<dbReference type="Pfam" id="PF00563">
    <property type="entry name" value="EAL"/>
    <property type="match status" value="1"/>
</dbReference>
<feature type="domain" description="EAL" evidence="3">
    <location>
        <begin position="546"/>
        <end position="800"/>
    </location>
</feature>
<dbReference type="PANTHER" id="PTHR44757">
    <property type="entry name" value="DIGUANYLATE CYCLASE DGCP"/>
    <property type="match status" value="1"/>
</dbReference>
<dbReference type="Gene3D" id="3.30.70.270">
    <property type="match status" value="1"/>
</dbReference>
<dbReference type="InterPro" id="IPR052155">
    <property type="entry name" value="Biofilm_reg_signaling"/>
</dbReference>
<reference evidence="5 6" key="1">
    <citation type="journal article" date="2015" name="Genome Announc.">
        <title>Draft Genome Sequences of Marine Isolates of Thalassomonas viridans and Thalassomonas actiniarum.</title>
        <authorList>
            <person name="Olonade I."/>
            <person name="van Zyl L.J."/>
            <person name="Trindade M."/>
        </authorList>
    </citation>
    <scope>NUCLEOTIDE SEQUENCE [LARGE SCALE GENOMIC DNA]</scope>
    <source>
        <strain evidence="5 6">XOM25</strain>
    </source>
</reference>
<accession>A0AAF0C965</accession>
<evidence type="ECO:0000313" key="6">
    <source>
        <dbReference type="Proteomes" id="UP000032352"/>
    </source>
</evidence>
<dbReference type="CDD" id="cd01949">
    <property type="entry name" value="GGDEF"/>
    <property type="match status" value="1"/>
</dbReference>
<feature type="coiled-coil region" evidence="1">
    <location>
        <begin position="349"/>
        <end position="376"/>
    </location>
</feature>
<dbReference type="InterPro" id="IPR035919">
    <property type="entry name" value="EAL_sf"/>
</dbReference>
<dbReference type="Pfam" id="PF00990">
    <property type="entry name" value="GGDEF"/>
    <property type="match status" value="1"/>
</dbReference>
<dbReference type="InterPro" id="IPR029787">
    <property type="entry name" value="Nucleotide_cyclase"/>
</dbReference>